<reference evidence="1 2" key="1">
    <citation type="submission" date="2024-01" db="EMBL/GenBank/DDBJ databases">
        <title>A telomere-to-telomere, gap-free genome of sweet tea (Lithocarpus litseifolius).</title>
        <authorList>
            <person name="Zhou J."/>
        </authorList>
    </citation>
    <scope>NUCLEOTIDE SEQUENCE [LARGE SCALE GENOMIC DNA]</scope>
    <source>
        <strain evidence="1">Zhou-2022a</strain>
        <tissue evidence="1">Leaf</tissue>
    </source>
</reference>
<dbReference type="EMBL" id="JAZDWU010000002">
    <property type="protein sequence ID" value="KAL0010014.1"/>
    <property type="molecule type" value="Genomic_DNA"/>
</dbReference>
<keyword evidence="2" id="KW-1185">Reference proteome</keyword>
<organism evidence="1 2">
    <name type="scientific">Lithocarpus litseifolius</name>
    <dbReference type="NCBI Taxonomy" id="425828"/>
    <lineage>
        <taxon>Eukaryota</taxon>
        <taxon>Viridiplantae</taxon>
        <taxon>Streptophyta</taxon>
        <taxon>Embryophyta</taxon>
        <taxon>Tracheophyta</taxon>
        <taxon>Spermatophyta</taxon>
        <taxon>Magnoliopsida</taxon>
        <taxon>eudicotyledons</taxon>
        <taxon>Gunneridae</taxon>
        <taxon>Pentapetalae</taxon>
        <taxon>rosids</taxon>
        <taxon>fabids</taxon>
        <taxon>Fagales</taxon>
        <taxon>Fagaceae</taxon>
        <taxon>Lithocarpus</taxon>
    </lineage>
</organism>
<dbReference type="AlphaFoldDB" id="A0AAW2DKI4"/>
<accession>A0AAW2DKI4</accession>
<name>A0AAW2DKI4_9ROSI</name>
<gene>
    <name evidence="1" type="ORF">SO802_005122</name>
</gene>
<comment type="caution">
    <text evidence="1">The sequence shown here is derived from an EMBL/GenBank/DDBJ whole genome shotgun (WGS) entry which is preliminary data.</text>
</comment>
<sequence length="169" mass="19152">MRKLCHLLNPNQTEVSNMAAANAEQIDHAQPGPIDRSVLTQQPNHRFEVIWNGQDPGSLTCHSRNEEFSNREPMVDDRVVDIIKALGLERLLRISVTITLQDVEVLLGLPVDGEAITGSTQKEWVNVCRDFLVFQLVNNERKQLDGQRILIKRLLEQVVDPLLPNAEED</sequence>
<dbReference type="Proteomes" id="UP001459277">
    <property type="component" value="Unassembled WGS sequence"/>
</dbReference>
<evidence type="ECO:0000313" key="2">
    <source>
        <dbReference type="Proteomes" id="UP001459277"/>
    </source>
</evidence>
<protein>
    <submittedName>
        <fullName evidence="1">Uncharacterized protein</fullName>
    </submittedName>
</protein>
<evidence type="ECO:0000313" key="1">
    <source>
        <dbReference type="EMBL" id="KAL0010014.1"/>
    </source>
</evidence>
<proteinExistence type="predicted"/>